<protein>
    <recommendedName>
        <fullName evidence="4">SprT-like domain-containing protein</fullName>
    </recommendedName>
</protein>
<evidence type="ECO:0000256" key="1">
    <source>
        <dbReference type="SAM" id="MobiDB-lite"/>
    </source>
</evidence>
<feature type="region of interest" description="Disordered" evidence="1">
    <location>
        <begin position="450"/>
        <end position="480"/>
    </location>
</feature>
<dbReference type="AlphaFoldDB" id="A0A9P4INM4"/>
<reference evidence="2" key="1">
    <citation type="journal article" date="2020" name="Stud. Mycol.">
        <title>101 Dothideomycetes genomes: a test case for predicting lifestyles and emergence of pathogens.</title>
        <authorList>
            <person name="Haridas S."/>
            <person name="Albert R."/>
            <person name="Binder M."/>
            <person name="Bloem J."/>
            <person name="Labutti K."/>
            <person name="Salamov A."/>
            <person name="Andreopoulos B."/>
            <person name="Baker S."/>
            <person name="Barry K."/>
            <person name="Bills G."/>
            <person name="Bluhm B."/>
            <person name="Cannon C."/>
            <person name="Castanera R."/>
            <person name="Culley D."/>
            <person name="Daum C."/>
            <person name="Ezra D."/>
            <person name="Gonzalez J."/>
            <person name="Henrissat B."/>
            <person name="Kuo A."/>
            <person name="Liang C."/>
            <person name="Lipzen A."/>
            <person name="Lutzoni F."/>
            <person name="Magnuson J."/>
            <person name="Mondo S."/>
            <person name="Nolan M."/>
            <person name="Ohm R."/>
            <person name="Pangilinan J."/>
            <person name="Park H.-J."/>
            <person name="Ramirez L."/>
            <person name="Alfaro M."/>
            <person name="Sun H."/>
            <person name="Tritt A."/>
            <person name="Yoshinaga Y."/>
            <person name="Zwiers L.-H."/>
            <person name="Turgeon B."/>
            <person name="Goodwin S."/>
            <person name="Spatafora J."/>
            <person name="Crous P."/>
            <person name="Grigoriev I."/>
        </authorList>
    </citation>
    <scope>NUCLEOTIDE SEQUENCE</scope>
    <source>
        <strain evidence="2">CBS 133067</strain>
    </source>
</reference>
<name>A0A9P4INM4_9PEZI</name>
<evidence type="ECO:0000313" key="3">
    <source>
        <dbReference type="Proteomes" id="UP000799772"/>
    </source>
</evidence>
<keyword evidence="3" id="KW-1185">Reference proteome</keyword>
<accession>A0A9P4INM4</accession>
<proteinExistence type="predicted"/>
<feature type="compositionally biased region" description="Basic and acidic residues" evidence="1">
    <location>
        <begin position="452"/>
        <end position="470"/>
    </location>
</feature>
<comment type="caution">
    <text evidence="2">The sequence shown here is derived from an EMBL/GenBank/DDBJ whole genome shotgun (WGS) entry which is preliminary data.</text>
</comment>
<feature type="region of interest" description="Disordered" evidence="1">
    <location>
        <begin position="555"/>
        <end position="575"/>
    </location>
</feature>
<evidence type="ECO:0000313" key="2">
    <source>
        <dbReference type="EMBL" id="KAF2104825.1"/>
    </source>
</evidence>
<organism evidence="2 3">
    <name type="scientific">Rhizodiscina lignyota</name>
    <dbReference type="NCBI Taxonomy" id="1504668"/>
    <lineage>
        <taxon>Eukaryota</taxon>
        <taxon>Fungi</taxon>
        <taxon>Dikarya</taxon>
        <taxon>Ascomycota</taxon>
        <taxon>Pezizomycotina</taxon>
        <taxon>Dothideomycetes</taxon>
        <taxon>Pleosporomycetidae</taxon>
        <taxon>Aulographales</taxon>
        <taxon>Rhizodiscinaceae</taxon>
        <taxon>Rhizodiscina</taxon>
    </lineage>
</organism>
<dbReference type="Proteomes" id="UP000799772">
    <property type="component" value="Unassembled WGS sequence"/>
</dbReference>
<gene>
    <name evidence="2" type="ORF">NA57DRAFT_71030</name>
</gene>
<feature type="compositionally biased region" description="Low complexity" evidence="1">
    <location>
        <begin position="560"/>
        <end position="571"/>
    </location>
</feature>
<dbReference type="EMBL" id="ML978121">
    <property type="protein sequence ID" value="KAF2104825.1"/>
    <property type="molecule type" value="Genomic_DNA"/>
</dbReference>
<evidence type="ECO:0008006" key="4">
    <source>
        <dbReference type="Google" id="ProtNLM"/>
    </source>
</evidence>
<sequence>MARFAVGDRPVHMYYNRWESPPPSPPPFQYHMSPHVHHHGCMHSGPSVKTRRDLLDGSIEGATAFLVDQILQRKKDITTLIQTLRNRPRINSDFLFGKAFHYFRKHVFESPWDVEMRANWKYSDSQDTGETLEISDDRGFLGALTVLNGTVLCNASTDDRLAILLHHMIHGFLLCHTHPGKASDGEDRYAHGNAFGSILYALKDVSAGDKNDKNQPLPLSFGHDLQNRASLNVPYWDRFNGTSPYPGVPYGHNQMNCTGCGSDVQPISKDDCQKWYNEKCQPLLDEVYIYKMNPDSELQQLERRHLAHHDNDYFEFVWDKKHIYIPRSAVAQYSSTLGSQFNDKRVVKLPGWVKKDVFKALFSFLTDGTYSPELKKAQEKDSNASQFSAPLMREFKKDFPAYMVIDIKMYKLGRALKFDELCQSALKRLESLHFTHENVVSALEEIYLPSPSKEKDDSKSKSKKSKEGSKDGSSSSSTPDEELRAFARAFFKRNSPHASLMLNEEPHESSNIHRLMQGKDYEFRPQFLRLLEKQIPALEEDIRRAKTEFILGDNTPSLPSSSTRANTSTNNGIVGGWGPNVNAEKQIHDHMPLSDWLTKDQLLAQAMHSMNIATYPRGFMPVQSPPASPPAFSAMGRDMNGIPMVANTRMMWSNYQGKWVPVPMHNLQGMGLDW</sequence>
<dbReference type="OrthoDB" id="5236983at2759"/>